<evidence type="ECO:0000313" key="4">
    <source>
        <dbReference type="EMBL" id="ACB53246.1"/>
    </source>
</evidence>
<proteinExistence type="predicted"/>
<dbReference type="KEGG" id="cyt:cce_3898"/>
<feature type="transmembrane region" description="Helical" evidence="2">
    <location>
        <begin position="12"/>
        <end position="34"/>
    </location>
</feature>
<evidence type="ECO:0000259" key="3">
    <source>
        <dbReference type="SMART" id="SM00909"/>
    </source>
</evidence>
<evidence type="ECO:0000313" key="5">
    <source>
        <dbReference type="Proteomes" id="UP000001203"/>
    </source>
</evidence>
<keyword evidence="2" id="KW-0472">Membrane</keyword>
<evidence type="ECO:0000256" key="1">
    <source>
        <dbReference type="SAM" id="MobiDB-lite"/>
    </source>
</evidence>
<accession>B1WPT1</accession>
<reference evidence="4 5" key="1">
    <citation type="journal article" date="2008" name="Proc. Natl. Acad. Sci. U.S.A.">
        <title>The genome of Cyanothece 51142, a unicellular diazotrophic cyanobacterium important in the marine nitrogen cycle.</title>
        <authorList>
            <person name="Welsh E.A."/>
            <person name="Liberton M."/>
            <person name="Stoeckel J."/>
            <person name="Loh T."/>
            <person name="Elvitigala T."/>
            <person name="Wang C."/>
            <person name="Wollam A."/>
            <person name="Fulton R.S."/>
            <person name="Clifton S.W."/>
            <person name="Jacobs J.M."/>
            <person name="Aurora R."/>
            <person name="Ghosh B.K."/>
            <person name="Sherman L.A."/>
            <person name="Smith R.D."/>
            <person name="Wilson R.K."/>
            <person name="Pakrasi H.B."/>
        </authorList>
    </citation>
    <scope>NUCLEOTIDE SEQUENCE [LARGE SCALE GENOMIC DNA]</scope>
    <source>
        <strain evidence="5">ATCC 51142 / BH68</strain>
    </source>
</reference>
<dbReference type="SMART" id="SM00909">
    <property type="entry name" value="Germane"/>
    <property type="match status" value="1"/>
</dbReference>
<dbReference type="OrthoDB" id="510914at2"/>
<keyword evidence="2" id="KW-1133">Transmembrane helix</keyword>
<name>B1WPT1_CROS5</name>
<feature type="region of interest" description="Disordered" evidence="1">
    <location>
        <begin position="39"/>
        <end position="58"/>
    </location>
</feature>
<feature type="domain" description="GerMN" evidence="3">
    <location>
        <begin position="92"/>
        <end position="178"/>
    </location>
</feature>
<organism evidence="4 5">
    <name type="scientific">Crocosphaera subtropica (strain ATCC 51142 / BH68)</name>
    <name type="common">Cyanothece sp. (strain ATCC 51142)</name>
    <dbReference type="NCBI Taxonomy" id="43989"/>
    <lineage>
        <taxon>Bacteria</taxon>
        <taxon>Bacillati</taxon>
        <taxon>Cyanobacteriota</taxon>
        <taxon>Cyanophyceae</taxon>
        <taxon>Oscillatoriophycideae</taxon>
        <taxon>Chroococcales</taxon>
        <taxon>Aphanothecaceae</taxon>
        <taxon>Crocosphaera</taxon>
        <taxon>Crocosphaera subtropica</taxon>
    </lineage>
</organism>
<dbReference type="Proteomes" id="UP000001203">
    <property type="component" value="Chromosome circular"/>
</dbReference>
<sequence>MQDNNRQNRSSIGFIAGIIAAMLTTGTVATWWAVHTLTKSTDTPTPTESPVSQPAETEQRGQVYWLDATGDRLKLQESPLTLQKSLTDQQVLETAVKDLLSGPQGSENDTTIPPETKLLSLKLDDKGVHLNLSSEFTTGGGSASMTGRLAQLLYTATSLDSNAQVWLSIDGEPLEILGGEGLMIEQPMTRQWFTENFEL</sequence>
<dbReference type="RefSeq" id="WP_009547265.1">
    <property type="nucleotide sequence ID" value="NC_010546.1"/>
</dbReference>
<keyword evidence="2" id="KW-0812">Transmembrane</keyword>
<dbReference type="InterPro" id="IPR019606">
    <property type="entry name" value="GerMN"/>
</dbReference>
<dbReference type="HOGENOM" id="CLU_094596_0_0_3"/>
<evidence type="ECO:0000256" key="2">
    <source>
        <dbReference type="SAM" id="Phobius"/>
    </source>
</evidence>
<dbReference type="EMBL" id="CP000806">
    <property type="protein sequence ID" value="ACB53246.1"/>
    <property type="molecule type" value="Genomic_DNA"/>
</dbReference>
<keyword evidence="5" id="KW-1185">Reference proteome</keyword>
<gene>
    <name evidence="4" type="ordered locus">cce_3898</name>
</gene>
<dbReference type="Pfam" id="PF10646">
    <property type="entry name" value="Germane"/>
    <property type="match status" value="1"/>
</dbReference>
<dbReference type="eggNOG" id="COG5401">
    <property type="taxonomic scope" value="Bacteria"/>
</dbReference>
<feature type="compositionally biased region" description="Low complexity" evidence="1">
    <location>
        <begin position="39"/>
        <end position="52"/>
    </location>
</feature>
<dbReference type="AlphaFoldDB" id="B1WPT1"/>
<protein>
    <recommendedName>
        <fullName evidence="3">GerMN domain-containing protein</fullName>
    </recommendedName>
</protein>
<dbReference type="STRING" id="43989.cce_3898"/>